<protein>
    <submittedName>
        <fullName evidence="4">HAD family hydrolase</fullName>
    </submittedName>
</protein>
<dbReference type="OrthoDB" id="367448at2"/>
<dbReference type="Gene3D" id="1.20.120.1600">
    <property type="match status" value="1"/>
</dbReference>
<reference evidence="4 5" key="1">
    <citation type="submission" date="2019-03" db="EMBL/GenBank/DDBJ databases">
        <title>Draft Genome Sequence of Massilia arenosa sp. nov., a Novel Massilia Species Isolated from a Sandy-loam Maize Soil.</title>
        <authorList>
            <person name="Raths R."/>
            <person name="Peta V."/>
            <person name="Bucking H."/>
        </authorList>
    </citation>
    <scope>NUCLEOTIDE SEQUENCE [LARGE SCALE GENOMIC DNA]</scope>
    <source>
        <strain evidence="4 5">MC02</strain>
    </source>
</reference>
<dbReference type="Proteomes" id="UP000298438">
    <property type="component" value="Unassembled WGS sequence"/>
</dbReference>
<dbReference type="SUPFAM" id="SSF56784">
    <property type="entry name" value="HAD-like"/>
    <property type="match status" value="1"/>
</dbReference>
<dbReference type="GO" id="GO:0016787">
    <property type="term" value="F:hydrolase activity"/>
    <property type="evidence" value="ECO:0007669"/>
    <property type="project" value="UniProtKB-KW"/>
</dbReference>
<evidence type="ECO:0000313" key="4">
    <source>
        <dbReference type="EMBL" id="TFW27698.1"/>
    </source>
</evidence>
<comment type="cofactor">
    <cofactor evidence="1">
        <name>Mg(2+)</name>
        <dbReference type="ChEBI" id="CHEBI:18420"/>
    </cofactor>
</comment>
<accession>A0A4Y9SMB0</accession>
<dbReference type="NCBIfam" id="TIGR01509">
    <property type="entry name" value="HAD-SF-IA-v3"/>
    <property type="match status" value="1"/>
</dbReference>
<dbReference type="AlphaFoldDB" id="A0A4Y9SMB0"/>
<dbReference type="EMBL" id="SPVF01000048">
    <property type="protein sequence ID" value="TFW27698.1"/>
    <property type="molecule type" value="Genomic_DNA"/>
</dbReference>
<keyword evidence="3" id="KW-0460">Magnesium</keyword>
<organism evidence="4 5">
    <name type="scientific">Zemynaea arenosa</name>
    <dbReference type="NCBI Taxonomy" id="2561931"/>
    <lineage>
        <taxon>Bacteria</taxon>
        <taxon>Pseudomonadati</taxon>
        <taxon>Pseudomonadota</taxon>
        <taxon>Betaproteobacteria</taxon>
        <taxon>Burkholderiales</taxon>
        <taxon>Oxalobacteraceae</taxon>
        <taxon>Telluria group</taxon>
        <taxon>Zemynaea</taxon>
    </lineage>
</organism>
<dbReference type="PANTHER" id="PTHR46470:SF4">
    <property type="entry name" value="5-AMINO-6-(5-PHOSPHO-D-RIBITYLAMINO)URACIL PHOSPHATASE YIGB"/>
    <property type="match status" value="1"/>
</dbReference>
<dbReference type="Gene3D" id="3.40.50.1000">
    <property type="entry name" value="HAD superfamily/HAD-like"/>
    <property type="match status" value="1"/>
</dbReference>
<keyword evidence="5" id="KW-1185">Reference proteome</keyword>
<dbReference type="RefSeq" id="WP_135205825.1">
    <property type="nucleotide sequence ID" value="NZ_SPVF01000048.1"/>
</dbReference>
<keyword evidence="2 4" id="KW-0378">Hydrolase</keyword>
<evidence type="ECO:0000256" key="2">
    <source>
        <dbReference type="ARBA" id="ARBA00022801"/>
    </source>
</evidence>
<proteinExistence type="predicted"/>
<dbReference type="InterPro" id="IPR006439">
    <property type="entry name" value="HAD-SF_hydro_IA"/>
</dbReference>
<evidence type="ECO:0000256" key="1">
    <source>
        <dbReference type="ARBA" id="ARBA00001946"/>
    </source>
</evidence>
<name>A0A4Y9SMB0_9BURK</name>
<evidence type="ECO:0000313" key="5">
    <source>
        <dbReference type="Proteomes" id="UP000298438"/>
    </source>
</evidence>
<dbReference type="InterPro" id="IPR051400">
    <property type="entry name" value="HAD-like_hydrolase"/>
</dbReference>
<dbReference type="PANTHER" id="PTHR46470">
    <property type="entry name" value="N-ACYLNEURAMINATE-9-PHOSPHATASE"/>
    <property type="match status" value="1"/>
</dbReference>
<evidence type="ECO:0000256" key="3">
    <source>
        <dbReference type="ARBA" id="ARBA00022842"/>
    </source>
</evidence>
<comment type="caution">
    <text evidence="4">The sequence shown here is derived from an EMBL/GenBank/DDBJ whole genome shotgun (WGS) entry which is preliminary data.</text>
</comment>
<dbReference type="SFLD" id="SFLDG01129">
    <property type="entry name" value="C1.5:_HAD__Beta-PGM__Phosphata"/>
    <property type="match status" value="1"/>
</dbReference>
<sequence length="242" mass="26712">MTSDSRRPWPKAVLFDLDDTLWPIAPVIVQAEAQLYDWLREHAPRVAERHTIDSLRQARLTLLAQQPHFQLDLGALRRAGLVAAFAEAGEDETRIEEAMVQFFAARNSVVPYDDVLPGLLRLKGRALVGSISNGNADLRTIGLSHHFKVSVAAHELGYAKPDKAIFLAACERLGVAPEDAVYVGDDILLDVQGAQQAGLRAVWLNRTGSQAHLEHKVMPDAIVSDFHGLLDWLHQEHADAAE</sequence>
<dbReference type="Pfam" id="PF00702">
    <property type="entry name" value="Hydrolase"/>
    <property type="match status" value="1"/>
</dbReference>
<dbReference type="NCBIfam" id="TIGR01549">
    <property type="entry name" value="HAD-SF-IA-v1"/>
    <property type="match status" value="1"/>
</dbReference>
<dbReference type="InterPro" id="IPR023214">
    <property type="entry name" value="HAD_sf"/>
</dbReference>
<gene>
    <name evidence="4" type="ORF">E4L96_03405</name>
</gene>
<dbReference type="SFLD" id="SFLDS00003">
    <property type="entry name" value="Haloacid_Dehalogenase"/>
    <property type="match status" value="1"/>
</dbReference>
<dbReference type="InterPro" id="IPR036412">
    <property type="entry name" value="HAD-like_sf"/>
</dbReference>
<dbReference type="GO" id="GO:0009231">
    <property type="term" value="P:riboflavin biosynthetic process"/>
    <property type="evidence" value="ECO:0007669"/>
    <property type="project" value="TreeGrafter"/>
</dbReference>